<feature type="compositionally biased region" description="Acidic residues" evidence="1">
    <location>
        <begin position="1"/>
        <end position="14"/>
    </location>
</feature>
<dbReference type="EMBL" id="UYJE01007842">
    <property type="protein sequence ID" value="VDI58380.1"/>
    <property type="molecule type" value="Genomic_DNA"/>
</dbReference>
<dbReference type="AlphaFoldDB" id="A0A8B6G486"/>
<dbReference type="Proteomes" id="UP000596742">
    <property type="component" value="Unassembled WGS sequence"/>
</dbReference>
<evidence type="ECO:0000313" key="3">
    <source>
        <dbReference type="Proteomes" id="UP000596742"/>
    </source>
</evidence>
<feature type="region of interest" description="Disordered" evidence="1">
    <location>
        <begin position="50"/>
        <end position="86"/>
    </location>
</feature>
<proteinExistence type="predicted"/>
<feature type="non-terminal residue" evidence="2">
    <location>
        <position position="101"/>
    </location>
</feature>
<keyword evidence="3" id="KW-1185">Reference proteome</keyword>
<feature type="non-terminal residue" evidence="2">
    <location>
        <position position="1"/>
    </location>
</feature>
<evidence type="ECO:0000313" key="2">
    <source>
        <dbReference type="EMBL" id="VDI58380.1"/>
    </source>
</evidence>
<organism evidence="2 3">
    <name type="scientific">Mytilus galloprovincialis</name>
    <name type="common">Mediterranean mussel</name>
    <dbReference type="NCBI Taxonomy" id="29158"/>
    <lineage>
        <taxon>Eukaryota</taxon>
        <taxon>Metazoa</taxon>
        <taxon>Spiralia</taxon>
        <taxon>Lophotrochozoa</taxon>
        <taxon>Mollusca</taxon>
        <taxon>Bivalvia</taxon>
        <taxon>Autobranchia</taxon>
        <taxon>Pteriomorphia</taxon>
        <taxon>Mytilida</taxon>
        <taxon>Mytiloidea</taxon>
        <taxon>Mytilidae</taxon>
        <taxon>Mytilinae</taxon>
        <taxon>Mytilus</taxon>
    </lineage>
</organism>
<comment type="caution">
    <text evidence="2">The sequence shown here is derived from an EMBL/GenBank/DDBJ whole genome shotgun (WGS) entry which is preliminary data.</text>
</comment>
<feature type="region of interest" description="Disordered" evidence="1">
    <location>
        <begin position="1"/>
        <end position="22"/>
    </location>
</feature>
<dbReference type="OrthoDB" id="20550at2759"/>
<reference evidence="2" key="1">
    <citation type="submission" date="2018-11" db="EMBL/GenBank/DDBJ databases">
        <authorList>
            <person name="Alioto T."/>
            <person name="Alioto T."/>
        </authorList>
    </citation>
    <scope>NUCLEOTIDE SEQUENCE</scope>
</reference>
<gene>
    <name evidence="2" type="ORF">MGAL_10B051980</name>
</gene>
<name>A0A8B6G486_MYTGA</name>
<accession>A0A8B6G486</accession>
<evidence type="ECO:0000256" key="1">
    <source>
        <dbReference type="SAM" id="MobiDB-lite"/>
    </source>
</evidence>
<protein>
    <submittedName>
        <fullName evidence="2">Uncharacterized protein</fullName>
    </submittedName>
</protein>
<sequence>ECVTDSEESGDEADSGILNNVKSVDEEEKWMTVHSDKFRISRPDELDGVAEKWTTIRNQPDKSDQSDDSDEKVVIPNRPERADSILEEEARLKEIRRIQED</sequence>